<dbReference type="InterPro" id="IPR009081">
    <property type="entry name" value="PP-bd_ACP"/>
</dbReference>
<evidence type="ECO:0000313" key="7">
    <source>
        <dbReference type="Proteomes" id="UP000267464"/>
    </source>
</evidence>
<dbReference type="PROSITE" id="PS50075">
    <property type="entry name" value="CARRIER"/>
    <property type="match status" value="1"/>
</dbReference>
<dbReference type="InterPro" id="IPR000873">
    <property type="entry name" value="AMP-dep_synth/lig_dom"/>
</dbReference>
<dbReference type="Gene3D" id="3.30.559.30">
    <property type="entry name" value="Nonribosomal peptide synthetase, condensation domain"/>
    <property type="match status" value="1"/>
</dbReference>
<evidence type="ECO:0000256" key="4">
    <source>
        <dbReference type="ARBA" id="ARBA00022553"/>
    </source>
</evidence>
<comment type="caution">
    <text evidence="6">The sequence shown here is derived from an EMBL/GenBank/DDBJ whole genome shotgun (WGS) entry which is preliminary data.</text>
</comment>
<dbReference type="FunFam" id="3.30.300.30:FF:000010">
    <property type="entry name" value="Enterobactin synthetase component F"/>
    <property type="match status" value="1"/>
</dbReference>
<protein>
    <submittedName>
        <fullName evidence="6">Amino acid adenylation domain-containing protein</fullName>
    </submittedName>
</protein>
<reference evidence="6 7" key="1">
    <citation type="submission" date="2018-08" db="EMBL/GenBank/DDBJ databases">
        <authorList>
            <person name="Khan S.A."/>
            <person name="Jeon C.O."/>
            <person name="Chun B.H."/>
            <person name="Jeong S.E."/>
        </authorList>
    </citation>
    <scope>NUCLEOTIDE SEQUENCE [LARGE SCALE GENOMIC DNA]</scope>
    <source>
        <strain evidence="6 7">S-16</strain>
    </source>
</reference>
<evidence type="ECO:0000256" key="3">
    <source>
        <dbReference type="ARBA" id="ARBA00022450"/>
    </source>
</evidence>
<dbReference type="Proteomes" id="UP000267464">
    <property type="component" value="Unassembled WGS sequence"/>
</dbReference>
<dbReference type="NCBIfam" id="TIGR01733">
    <property type="entry name" value="AA-adenyl-dom"/>
    <property type="match status" value="1"/>
</dbReference>
<dbReference type="InterPro" id="IPR001242">
    <property type="entry name" value="Condensation_dom"/>
</dbReference>
<dbReference type="AlphaFoldDB" id="A0A3N7HGQ0"/>
<dbReference type="EMBL" id="QUSW01000021">
    <property type="protein sequence ID" value="RQP21148.1"/>
    <property type="molecule type" value="Genomic_DNA"/>
</dbReference>
<dbReference type="InterPro" id="IPR020845">
    <property type="entry name" value="AMP-binding_CS"/>
</dbReference>
<dbReference type="GO" id="GO:0003824">
    <property type="term" value="F:catalytic activity"/>
    <property type="evidence" value="ECO:0007669"/>
    <property type="project" value="InterPro"/>
</dbReference>
<evidence type="ECO:0000259" key="5">
    <source>
        <dbReference type="PROSITE" id="PS50075"/>
    </source>
</evidence>
<dbReference type="PANTHER" id="PTHR45527">
    <property type="entry name" value="NONRIBOSOMAL PEPTIDE SYNTHETASE"/>
    <property type="match status" value="1"/>
</dbReference>
<feature type="domain" description="Carrier" evidence="5">
    <location>
        <begin position="781"/>
        <end position="844"/>
    </location>
</feature>
<dbReference type="InterPro" id="IPR045851">
    <property type="entry name" value="AMP-bd_C_sf"/>
</dbReference>
<dbReference type="FunFam" id="2.30.38.10:FF:000001">
    <property type="entry name" value="Non-ribosomal peptide synthetase PvdI"/>
    <property type="match status" value="1"/>
</dbReference>
<dbReference type="Pfam" id="PF13193">
    <property type="entry name" value="AMP-binding_C"/>
    <property type="match status" value="1"/>
</dbReference>
<dbReference type="SUPFAM" id="SSF47336">
    <property type="entry name" value="ACP-like"/>
    <property type="match status" value="1"/>
</dbReference>
<comment type="similarity">
    <text evidence="2">Belongs to the ATP-dependent AMP-binding enzyme family.</text>
</comment>
<name>A0A3N7HGQ0_9BURK</name>
<proteinExistence type="inferred from homology"/>
<feature type="non-terminal residue" evidence="6">
    <location>
        <position position="844"/>
    </location>
</feature>
<dbReference type="PROSITE" id="PS00012">
    <property type="entry name" value="PHOSPHOPANTETHEINE"/>
    <property type="match status" value="1"/>
</dbReference>
<dbReference type="Pfam" id="PF00501">
    <property type="entry name" value="AMP-binding"/>
    <property type="match status" value="1"/>
</dbReference>
<dbReference type="RefSeq" id="WP_124543976.1">
    <property type="nucleotide sequence ID" value="NZ_QUSW01000021.1"/>
</dbReference>
<comment type="cofactor">
    <cofactor evidence="1">
        <name>pantetheine 4'-phosphate</name>
        <dbReference type="ChEBI" id="CHEBI:47942"/>
    </cofactor>
</comment>
<dbReference type="GO" id="GO:0043041">
    <property type="term" value="P:amino acid activation for nonribosomal peptide biosynthetic process"/>
    <property type="evidence" value="ECO:0007669"/>
    <property type="project" value="TreeGrafter"/>
</dbReference>
<gene>
    <name evidence="6" type="ORF">DZC73_29400</name>
</gene>
<dbReference type="InterPro" id="IPR006162">
    <property type="entry name" value="Ppantetheine_attach_site"/>
</dbReference>
<dbReference type="Gene3D" id="3.30.300.30">
    <property type="match status" value="1"/>
</dbReference>
<feature type="non-terminal residue" evidence="6">
    <location>
        <position position="1"/>
    </location>
</feature>
<evidence type="ECO:0000256" key="1">
    <source>
        <dbReference type="ARBA" id="ARBA00001957"/>
    </source>
</evidence>
<evidence type="ECO:0000313" key="6">
    <source>
        <dbReference type="EMBL" id="RQP21148.1"/>
    </source>
</evidence>
<dbReference type="SUPFAM" id="SSF56801">
    <property type="entry name" value="Acetyl-CoA synthetase-like"/>
    <property type="match status" value="1"/>
</dbReference>
<sequence>RQSHEAFFRRMLGTVEEPTAPYGLMDVQGDGSAIAQAQRAVEPALARRLRDGAKQLGVSAASVFHLAYAQLLARVVGREDVVFGTVLFGRMQAGADAQRVPGLFINTLPLRVELQGRSVREGVQHTHEQLTQLVRHEHAPLALAQRCSQVAAPAPLFSALLNYRHSPQPQQPDQQLQDQQQQAWQGVEFLGGEERTNYPFTLAVDDWGDGFGLTAQVQSPPVQPELICACMHTALEQIVQALERAPETVLQQLDVLPQAQRTRLLALGAGVQREARGGWAHEWIEAQARRRPEAIAVVQHGRQLSYAQLNEQANRLAHQLREHGVGPDARVALCMPRGVQLVVGLLAILKAGGAYVPVDPGYPAQRLQAMCRDSAPVVVLSASSLPAQVDAGVPVLDLDADAWRWALQPASNPRVALHGQQLAYVIYTSGSTGTPKAAQVLHAGLRNLMDWYLEDLPLGEDDAVLLVTSHSFDLTQKNILGPLMVGATLHLASEPFDPAAIVAQVQAQGISVLNMAPSAFHALVDARHGNELAGLRRVVLGGEPIQVAKLMQLPEPRPQFVNSYGPTECSDVVAYHCLSPRLQDYEGRTVPLGEPIRNTRLYVLDAHGRLAPQGVAGELCIAGTGVGRGYLNRPELTEERFVPDPYAPGQRMYRTGDLARYLEDGTLEFLGRNDFQVKIRGMRVELGEIEACLRKHEGVREAVVIARDEGDAGKRLVAYLVGDNLQPQALREHAAQALPQHMVPAAYVVLDALPLNPNGKLDRKALPAPGDAAQVTRSYEAPLGEVETELARIWAEVLQLDRVGRHDHFFELGGHSLLAVTVIERMREQGLDADVAALFTTPTL</sequence>
<keyword evidence="3" id="KW-0596">Phosphopantetheine</keyword>
<dbReference type="InterPro" id="IPR010071">
    <property type="entry name" value="AA_adenyl_dom"/>
</dbReference>
<reference evidence="6 7" key="2">
    <citation type="submission" date="2018-12" db="EMBL/GenBank/DDBJ databases">
        <title>Rhizobacter gummiphilus sp. nov., a rubber-degrading bacterium isolated from the soil of a botanical garden in Japan.</title>
        <authorList>
            <person name="Shunsuke S.S."/>
        </authorList>
    </citation>
    <scope>NUCLEOTIDE SEQUENCE [LARGE SCALE GENOMIC DNA]</scope>
    <source>
        <strain evidence="6 7">S-16</strain>
    </source>
</reference>
<evidence type="ECO:0000256" key="2">
    <source>
        <dbReference type="ARBA" id="ARBA00006432"/>
    </source>
</evidence>
<dbReference type="Gene3D" id="2.30.38.10">
    <property type="entry name" value="Luciferase, Domain 3"/>
    <property type="match status" value="1"/>
</dbReference>
<dbReference type="OrthoDB" id="6297021at2"/>
<dbReference type="CDD" id="cd05930">
    <property type="entry name" value="A_NRPS"/>
    <property type="match status" value="1"/>
</dbReference>
<dbReference type="SUPFAM" id="SSF52777">
    <property type="entry name" value="CoA-dependent acyltransferases"/>
    <property type="match status" value="1"/>
</dbReference>
<dbReference type="Gene3D" id="1.10.1200.10">
    <property type="entry name" value="ACP-like"/>
    <property type="match status" value="1"/>
</dbReference>
<accession>A0A3N7HGQ0</accession>
<keyword evidence="7" id="KW-1185">Reference proteome</keyword>
<dbReference type="GO" id="GO:0005737">
    <property type="term" value="C:cytoplasm"/>
    <property type="evidence" value="ECO:0007669"/>
    <property type="project" value="TreeGrafter"/>
</dbReference>
<keyword evidence="4" id="KW-0597">Phosphoprotein</keyword>
<dbReference type="InterPro" id="IPR036736">
    <property type="entry name" value="ACP-like_sf"/>
</dbReference>
<dbReference type="FunFam" id="1.10.1200.10:FF:000005">
    <property type="entry name" value="Nonribosomal peptide synthetase 1"/>
    <property type="match status" value="1"/>
</dbReference>
<dbReference type="Pfam" id="PF00668">
    <property type="entry name" value="Condensation"/>
    <property type="match status" value="1"/>
</dbReference>
<dbReference type="Pfam" id="PF00550">
    <property type="entry name" value="PP-binding"/>
    <property type="match status" value="1"/>
</dbReference>
<dbReference type="InterPro" id="IPR025110">
    <property type="entry name" value="AMP-bd_C"/>
</dbReference>
<dbReference type="GO" id="GO:0031177">
    <property type="term" value="F:phosphopantetheine binding"/>
    <property type="evidence" value="ECO:0007669"/>
    <property type="project" value="TreeGrafter"/>
</dbReference>
<dbReference type="PANTHER" id="PTHR45527:SF1">
    <property type="entry name" value="FATTY ACID SYNTHASE"/>
    <property type="match status" value="1"/>
</dbReference>
<dbReference type="FunFam" id="3.40.50.980:FF:000001">
    <property type="entry name" value="Non-ribosomal peptide synthetase"/>
    <property type="match status" value="1"/>
</dbReference>
<dbReference type="GO" id="GO:0044550">
    <property type="term" value="P:secondary metabolite biosynthetic process"/>
    <property type="evidence" value="ECO:0007669"/>
    <property type="project" value="UniProtKB-ARBA"/>
</dbReference>
<dbReference type="PROSITE" id="PS00455">
    <property type="entry name" value="AMP_BINDING"/>
    <property type="match status" value="1"/>
</dbReference>
<dbReference type="FunFam" id="3.40.50.12780:FF:000012">
    <property type="entry name" value="Non-ribosomal peptide synthetase"/>
    <property type="match status" value="1"/>
</dbReference>
<organism evidence="6 7">
    <name type="scientific">Piscinibacter terrae</name>
    <dbReference type="NCBI Taxonomy" id="2496871"/>
    <lineage>
        <taxon>Bacteria</taxon>
        <taxon>Pseudomonadati</taxon>
        <taxon>Pseudomonadota</taxon>
        <taxon>Betaproteobacteria</taxon>
        <taxon>Burkholderiales</taxon>
        <taxon>Sphaerotilaceae</taxon>
        <taxon>Piscinibacter</taxon>
    </lineage>
</organism>
<dbReference type="Gene3D" id="3.40.50.980">
    <property type="match status" value="2"/>
</dbReference>